<dbReference type="EMBL" id="CP059732">
    <property type="protein sequence ID" value="QMW03210.1"/>
    <property type="molecule type" value="Genomic_DNA"/>
</dbReference>
<organism evidence="1 2">
    <name type="scientific">Spirosoma foliorum</name>
    <dbReference type="NCBI Taxonomy" id="2710596"/>
    <lineage>
        <taxon>Bacteria</taxon>
        <taxon>Pseudomonadati</taxon>
        <taxon>Bacteroidota</taxon>
        <taxon>Cytophagia</taxon>
        <taxon>Cytophagales</taxon>
        <taxon>Cytophagaceae</taxon>
        <taxon>Spirosoma</taxon>
    </lineage>
</organism>
<sequence length="450" mass="53791">MEPKFVFWDEINKPNRYDEVIPDRKLGMVVLGLYDRIKNNTLGTFFKHTDIEAIYWEINPVKERKPHEHAQNDIEWLKHYFLSYDSVNQEYHLRDFAHKFGNLVYTLLEGRFKPTQVEQLCTTLLKSLKTSIVDKTFKSWYTDIFEVNHSKLRRQLDLLDEKISELVKDLGLQRLDDEEVLQMLRSVSERLDQLIFEYGQLNAAYRDTRFIRGLLTDYQFEAPDEDLPELERAITFFVELRRLLDAIRERLDRIQPKIQQLFGVFQQANFRARTEQFIRYMLDNSVVTNNKVVLPTQISSFTWRIHKPQIWYFDVNRELFPAPPQPRIRRMIDETARQEAFQVATESARRQDKAQMWLDQFHAELEKRGALALSDYFPRVFNNDPQRFDIALRFCYLVLRQYSGHTDWQLDIQPPSQQLSYPDLLLWNMQVYRKNSDLPSTMTPNISSPS</sequence>
<dbReference type="RefSeq" id="WP_182460496.1">
    <property type="nucleotide sequence ID" value="NZ_CP059732.1"/>
</dbReference>
<gene>
    <name evidence="1" type="ORF">H3H32_35980</name>
</gene>
<dbReference type="AlphaFoldDB" id="A0A7G5GWG8"/>
<dbReference type="Proteomes" id="UP000515369">
    <property type="component" value="Chromosome"/>
</dbReference>
<reference evidence="1 2" key="1">
    <citation type="submission" date="2020-07" db="EMBL/GenBank/DDBJ databases">
        <title>Spirosoma foliorum sp. nov., isolated from the leaves on the Nejang mountain Korea, Republic of.</title>
        <authorList>
            <person name="Ho H."/>
            <person name="Lee Y.-J."/>
            <person name="Nurcahyanto D.-A."/>
            <person name="Kim S.-G."/>
        </authorList>
    </citation>
    <scope>NUCLEOTIDE SEQUENCE [LARGE SCALE GENOMIC DNA]</scope>
    <source>
        <strain evidence="1 2">PL0136</strain>
    </source>
</reference>
<name>A0A7G5GWG8_9BACT</name>
<proteinExistence type="predicted"/>
<evidence type="ECO:0000313" key="1">
    <source>
        <dbReference type="EMBL" id="QMW03210.1"/>
    </source>
</evidence>
<evidence type="ECO:0000313" key="2">
    <source>
        <dbReference type="Proteomes" id="UP000515369"/>
    </source>
</evidence>
<dbReference type="KEGG" id="sfol:H3H32_35980"/>
<accession>A0A7G5GWG8</accession>
<keyword evidence="2" id="KW-1185">Reference proteome</keyword>
<protein>
    <submittedName>
        <fullName evidence="1">Uncharacterized protein</fullName>
    </submittedName>
</protein>